<evidence type="ECO:0000259" key="1">
    <source>
        <dbReference type="PROSITE" id="PS50022"/>
    </source>
</evidence>
<dbReference type="Gene3D" id="2.60.120.260">
    <property type="entry name" value="Galactose-binding domain-like"/>
    <property type="match status" value="1"/>
</dbReference>
<protein>
    <submittedName>
        <fullName evidence="4">F5/8 type C domain-containing protein</fullName>
    </submittedName>
</protein>
<evidence type="ECO:0000313" key="4">
    <source>
        <dbReference type="WBParaSite" id="nOo.2.0.1.t11367-RA"/>
    </source>
</evidence>
<reference evidence="4" key="1">
    <citation type="submission" date="2016-06" db="UniProtKB">
        <authorList>
            <consortium name="WormBaseParasite"/>
        </authorList>
    </citation>
    <scope>IDENTIFICATION</scope>
</reference>
<dbReference type="Proteomes" id="UP000271087">
    <property type="component" value="Unassembled WGS sequence"/>
</dbReference>
<dbReference type="AlphaFoldDB" id="A0A182ET93"/>
<keyword evidence="3" id="KW-1185">Reference proteome</keyword>
<dbReference type="SUPFAM" id="SSF49785">
    <property type="entry name" value="Galactose-binding domain-like"/>
    <property type="match status" value="1"/>
</dbReference>
<accession>A0A182ET93</accession>
<sequence>MAATLKGSTFRIALYQAQELNNIVTFSPSECRITALGMESGEIQDSQLSASSSFDMISVGPQNARCELIMIDDNLIASEYFDSNLTAERLQSLFDEKA</sequence>
<dbReference type="OrthoDB" id="6071166at2759"/>
<dbReference type="EMBL" id="UYRW01007814">
    <property type="protein sequence ID" value="VDM95853.1"/>
    <property type="molecule type" value="Genomic_DNA"/>
</dbReference>
<organism evidence="4">
    <name type="scientific">Onchocerca ochengi</name>
    <name type="common">Filarial nematode worm</name>
    <dbReference type="NCBI Taxonomy" id="42157"/>
    <lineage>
        <taxon>Eukaryota</taxon>
        <taxon>Metazoa</taxon>
        <taxon>Ecdysozoa</taxon>
        <taxon>Nematoda</taxon>
        <taxon>Chromadorea</taxon>
        <taxon>Rhabditida</taxon>
        <taxon>Spirurina</taxon>
        <taxon>Spiruromorpha</taxon>
        <taxon>Filarioidea</taxon>
        <taxon>Onchocercidae</taxon>
        <taxon>Onchocerca</taxon>
    </lineage>
</organism>
<dbReference type="InterPro" id="IPR008979">
    <property type="entry name" value="Galactose-bd-like_sf"/>
</dbReference>
<dbReference type="InterPro" id="IPR000421">
    <property type="entry name" value="FA58C"/>
</dbReference>
<dbReference type="WBParaSite" id="nOo.2.0.1.t11367-RA">
    <property type="protein sequence ID" value="nOo.2.0.1.t11367-RA"/>
    <property type="gene ID" value="nOo.2.0.1.g11367"/>
</dbReference>
<evidence type="ECO:0000313" key="2">
    <source>
        <dbReference type="EMBL" id="VDM95853.1"/>
    </source>
</evidence>
<proteinExistence type="predicted"/>
<feature type="domain" description="F5/8 type C" evidence="1">
    <location>
        <begin position="31"/>
        <end position="65"/>
    </location>
</feature>
<evidence type="ECO:0000313" key="3">
    <source>
        <dbReference type="Proteomes" id="UP000271087"/>
    </source>
</evidence>
<dbReference type="PROSITE" id="PS50022">
    <property type="entry name" value="FA58C_3"/>
    <property type="match status" value="1"/>
</dbReference>
<reference evidence="2 3" key="2">
    <citation type="submission" date="2018-08" db="EMBL/GenBank/DDBJ databases">
        <authorList>
            <person name="Laetsch R D."/>
            <person name="Stevens L."/>
            <person name="Kumar S."/>
            <person name="Blaxter L. M."/>
        </authorList>
    </citation>
    <scope>NUCLEOTIDE SEQUENCE [LARGE SCALE GENOMIC DNA]</scope>
</reference>
<name>A0A182ET93_ONCOC</name>
<gene>
    <name evidence="2" type="ORF">NOO_LOCUS11367</name>
</gene>